<protein>
    <submittedName>
        <fullName evidence="2">HNH endonuclease</fullName>
    </submittedName>
</protein>
<dbReference type="AlphaFoldDB" id="A0A3D9HRN2"/>
<dbReference type="EMBL" id="QRDW01000002">
    <property type="protein sequence ID" value="RED52130.1"/>
    <property type="molecule type" value="Genomic_DNA"/>
</dbReference>
<dbReference type="SUPFAM" id="SSF54060">
    <property type="entry name" value="His-Me finger endonucleases"/>
    <property type="match status" value="1"/>
</dbReference>
<evidence type="ECO:0000259" key="1">
    <source>
        <dbReference type="Pfam" id="PF13392"/>
    </source>
</evidence>
<comment type="caution">
    <text evidence="2">The sequence shown here is derived from an EMBL/GenBank/DDBJ whole genome shotgun (WGS) entry which is preliminary data.</text>
</comment>
<keyword evidence="2" id="KW-0540">Nuclease</keyword>
<proteinExistence type="predicted"/>
<reference evidence="2 3" key="1">
    <citation type="submission" date="2018-07" db="EMBL/GenBank/DDBJ databases">
        <title>Genomic Encyclopedia of Type Strains, Phase III (KMG-III): the genomes of soil and plant-associated and newly described type strains.</title>
        <authorList>
            <person name="Whitman W."/>
        </authorList>
    </citation>
    <scope>NUCLEOTIDE SEQUENCE [LARGE SCALE GENOMIC DNA]</scope>
    <source>
        <strain evidence="2 3">CECT 8488</strain>
    </source>
</reference>
<feature type="domain" description="HNH nuclease" evidence="1">
    <location>
        <begin position="61"/>
        <end position="93"/>
    </location>
</feature>
<organism evidence="2 3">
    <name type="scientific">Aestuariispira insulae</name>
    <dbReference type="NCBI Taxonomy" id="1461337"/>
    <lineage>
        <taxon>Bacteria</taxon>
        <taxon>Pseudomonadati</taxon>
        <taxon>Pseudomonadota</taxon>
        <taxon>Alphaproteobacteria</taxon>
        <taxon>Rhodospirillales</taxon>
        <taxon>Kiloniellaceae</taxon>
        <taxon>Aestuariispira</taxon>
    </lineage>
</organism>
<dbReference type="Proteomes" id="UP000256845">
    <property type="component" value="Unassembled WGS sequence"/>
</dbReference>
<dbReference type="InterPro" id="IPR044925">
    <property type="entry name" value="His-Me_finger_sf"/>
</dbReference>
<keyword evidence="3" id="KW-1185">Reference proteome</keyword>
<keyword evidence="2" id="KW-0255">Endonuclease</keyword>
<dbReference type="InterPro" id="IPR003615">
    <property type="entry name" value="HNH_nuc"/>
</dbReference>
<name>A0A3D9HRN2_9PROT</name>
<keyword evidence="2" id="KW-0378">Hydrolase</keyword>
<dbReference type="OrthoDB" id="7728307at2"/>
<sequence length="158" mass="17942">MQDESYQPDPQQSFLEFVDVPDQDPEDCWVWKGRQVLGHEGLVAAIGLHPGAPIVTAYKRAYELFNGPVQDGMTIHHRCSNPNCVNPDHLYLVRAPEPENQNRKGGVLQRSLLARPSMAKIRNRIAAGVQAKPMPERKGYRTITTIRAGRHQYLRFED</sequence>
<dbReference type="Pfam" id="PF13392">
    <property type="entry name" value="HNH_3"/>
    <property type="match status" value="1"/>
</dbReference>
<dbReference type="Gene3D" id="3.90.75.10">
    <property type="entry name" value="Homing Intron 3 (I-ppo) Encoded Endonuclease, Chain A"/>
    <property type="match status" value="1"/>
</dbReference>
<accession>A0A3D9HRN2</accession>
<evidence type="ECO:0000313" key="2">
    <source>
        <dbReference type="EMBL" id="RED52130.1"/>
    </source>
</evidence>
<dbReference type="RefSeq" id="WP_115935683.1">
    <property type="nucleotide sequence ID" value="NZ_QRDW01000002.1"/>
</dbReference>
<dbReference type="InterPro" id="IPR044930">
    <property type="entry name" value="Homing_endonuclease_His-Me"/>
</dbReference>
<dbReference type="GO" id="GO:0004519">
    <property type="term" value="F:endonuclease activity"/>
    <property type="evidence" value="ECO:0007669"/>
    <property type="project" value="UniProtKB-KW"/>
</dbReference>
<evidence type="ECO:0000313" key="3">
    <source>
        <dbReference type="Proteomes" id="UP000256845"/>
    </source>
</evidence>
<gene>
    <name evidence="2" type="ORF">DFP90_102148</name>
</gene>